<dbReference type="EMBL" id="BMAO01007303">
    <property type="protein sequence ID" value="GFR15052.1"/>
    <property type="molecule type" value="Genomic_DNA"/>
</dbReference>
<comment type="caution">
    <text evidence="2">The sequence shown here is derived from an EMBL/GenBank/DDBJ whole genome shotgun (WGS) entry which is preliminary data.</text>
</comment>
<evidence type="ECO:0000313" key="2">
    <source>
        <dbReference type="EMBL" id="GFR15052.1"/>
    </source>
</evidence>
<feature type="transmembrane region" description="Helical" evidence="1">
    <location>
        <begin position="68"/>
        <end position="85"/>
    </location>
</feature>
<evidence type="ECO:0000256" key="1">
    <source>
        <dbReference type="SAM" id="Phobius"/>
    </source>
</evidence>
<evidence type="ECO:0000313" key="3">
    <source>
        <dbReference type="Proteomes" id="UP000887116"/>
    </source>
</evidence>
<accession>A0A8X6LNM5</accession>
<keyword evidence="1" id="KW-0472">Membrane</keyword>
<keyword evidence="3" id="KW-1185">Reference proteome</keyword>
<sequence length="99" mass="11655">MPGIKDVKTVKPNMGGKLRIQRQTMIMNIREAFEIFKETYSEAFVGKAVFYKEIPAHILPINDTPQKVFAYVQLTQTVLIFFSLFRNMRQTFHKHTKNF</sequence>
<dbReference type="AlphaFoldDB" id="A0A8X6LNM5"/>
<name>A0A8X6LNM5_TRICU</name>
<proteinExistence type="predicted"/>
<protein>
    <submittedName>
        <fullName evidence="2">Uncharacterized protein</fullName>
    </submittedName>
</protein>
<gene>
    <name evidence="2" type="ORF">TNCT_267891</name>
</gene>
<keyword evidence="1" id="KW-1133">Transmembrane helix</keyword>
<dbReference type="OrthoDB" id="10062343at2759"/>
<reference evidence="2" key="1">
    <citation type="submission" date="2020-07" db="EMBL/GenBank/DDBJ databases">
        <title>Multicomponent nature underlies the extraordinary mechanical properties of spider dragline silk.</title>
        <authorList>
            <person name="Kono N."/>
            <person name="Nakamura H."/>
            <person name="Mori M."/>
            <person name="Yoshida Y."/>
            <person name="Ohtoshi R."/>
            <person name="Malay A.D."/>
            <person name="Moran D.A.P."/>
            <person name="Tomita M."/>
            <person name="Numata K."/>
            <person name="Arakawa K."/>
        </authorList>
    </citation>
    <scope>NUCLEOTIDE SEQUENCE</scope>
</reference>
<organism evidence="2 3">
    <name type="scientific">Trichonephila clavata</name>
    <name type="common">Joro spider</name>
    <name type="synonym">Nephila clavata</name>
    <dbReference type="NCBI Taxonomy" id="2740835"/>
    <lineage>
        <taxon>Eukaryota</taxon>
        <taxon>Metazoa</taxon>
        <taxon>Ecdysozoa</taxon>
        <taxon>Arthropoda</taxon>
        <taxon>Chelicerata</taxon>
        <taxon>Arachnida</taxon>
        <taxon>Araneae</taxon>
        <taxon>Araneomorphae</taxon>
        <taxon>Entelegynae</taxon>
        <taxon>Araneoidea</taxon>
        <taxon>Nephilidae</taxon>
        <taxon>Trichonephila</taxon>
    </lineage>
</organism>
<keyword evidence="1" id="KW-0812">Transmembrane</keyword>
<dbReference type="Proteomes" id="UP000887116">
    <property type="component" value="Unassembled WGS sequence"/>
</dbReference>